<protein>
    <submittedName>
        <fullName evidence="2">Uncharacterized protein</fullName>
    </submittedName>
</protein>
<dbReference type="Proteomes" id="UP000646548">
    <property type="component" value="Unassembled WGS sequence"/>
</dbReference>
<dbReference type="AlphaFoldDB" id="A0A834KZY5"/>
<comment type="caution">
    <text evidence="2">The sequence shown here is derived from an EMBL/GenBank/DDBJ whole genome shotgun (WGS) entry which is preliminary data.</text>
</comment>
<gene>
    <name evidence="2" type="ORF">FQA47_014038</name>
</gene>
<feature type="compositionally biased region" description="Pro residues" evidence="1">
    <location>
        <begin position="43"/>
        <end position="54"/>
    </location>
</feature>
<proteinExistence type="predicted"/>
<name>A0A834KZY5_ORYME</name>
<sequence>MAAPSSIDIQGIPDQSILEIFTQLQQDRPDQRRSAGVHLDSPPDVPVPSPPSPGPIDDRGTGRKDGTERVRKKSGGTESSLGTSSLFRKLRSSSRGELDGGKGEPNEDRGCRGSSRDLIQALGLSKEFCPL</sequence>
<dbReference type="EMBL" id="WKFB01000077">
    <property type="protein sequence ID" value="KAF6736855.1"/>
    <property type="molecule type" value="Genomic_DNA"/>
</dbReference>
<organism evidence="2 3">
    <name type="scientific">Oryzias melastigma</name>
    <name type="common">Marine medaka</name>
    <dbReference type="NCBI Taxonomy" id="30732"/>
    <lineage>
        <taxon>Eukaryota</taxon>
        <taxon>Metazoa</taxon>
        <taxon>Chordata</taxon>
        <taxon>Craniata</taxon>
        <taxon>Vertebrata</taxon>
        <taxon>Euteleostomi</taxon>
        <taxon>Actinopterygii</taxon>
        <taxon>Neopterygii</taxon>
        <taxon>Teleostei</taxon>
        <taxon>Neoteleostei</taxon>
        <taxon>Acanthomorphata</taxon>
        <taxon>Ovalentaria</taxon>
        <taxon>Atherinomorphae</taxon>
        <taxon>Beloniformes</taxon>
        <taxon>Adrianichthyidae</taxon>
        <taxon>Oryziinae</taxon>
        <taxon>Oryzias</taxon>
    </lineage>
</organism>
<evidence type="ECO:0000313" key="2">
    <source>
        <dbReference type="EMBL" id="KAF6736855.1"/>
    </source>
</evidence>
<feature type="region of interest" description="Disordered" evidence="1">
    <location>
        <begin position="24"/>
        <end position="114"/>
    </location>
</feature>
<feature type="compositionally biased region" description="Basic and acidic residues" evidence="1">
    <location>
        <begin position="56"/>
        <end position="69"/>
    </location>
</feature>
<feature type="compositionally biased region" description="Basic and acidic residues" evidence="1">
    <location>
        <begin position="94"/>
        <end position="114"/>
    </location>
</feature>
<evidence type="ECO:0000313" key="3">
    <source>
        <dbReference type="Proteomes" id="UP000646548"/>
    </source>
</evidence>
<evidence type="ECO:0000256" key="1">
    <source>
        <dbReference type="SAM" id="MobiDB-lite"/>
    </source>
</evidence>
<reference evidence="2" key="1">
    <citation type="journal article" name="BMC Genomics">
        <title>Long-read sequencing and de novo genome assembly of marine medaka (Oryzias melastigma).</title>
        <authorList>
            <person name="Liang P."/>
            <person name="Saqib H.S.A."/>
            <person name="Ni X."/>
            <person name="Shen Y."/>
        </authorList>
    </citation>
    <scope>NUCLEOTIDE SEQUENCE</scope>
    <source>
        <strain evidence="2">Bigg-433</strain>
    </source>
</reference>
<feature type="compositionally biased region" description="Low complexity" evidence="1">
    <location>
        <begin position="76"/>
        <end position="87"/>
    </location>
</feature>
<accession>A0A834KZY5</accession>